<dbReference type="Proteomes" id="UP000800096">
    <property type="component" value="Unassembled WGS sequence"/>
</dbReference>
<keyword evidence="3" id="KW-1185">Reference proteome</keyword>
<organism evidence="2 3">
    <name type="scientific">Ampelomyces quisqualis</name>
    <name type="common">Powdery mildew agent</name>
    <dbReference type="NCBI Taxonomy" id="50730"/>
    <lineage>
        <taxon>Eukaryota</taxon>
        <taxon>Fungi</taxon>
        <taxon>Dikarya</taxon>
        <taxon>Ascomycota</taxon>
        <taxon>Pezizomycotina</taxon>
        <taxon>Dothideomycetes</taxon>
        <taxon>Pleosporomycetidae</taxon>
        <taxon>Pleosporales</taxon>
        <taxon>Pleosporineae</taxon>
        <taxon>Phaeosphaeriaceae</taxon>
        <taxon>Ampelomyces</taxon>
    </lineage>
</organism>
<feature type="chain" id="PRO_5025642492" evidence="1">
    <location>
        <begin position="21"/>
        <end position="81"/>
    </location>
</feature>
<dbReference type="OrthoDB" id="3726190at2759"/>
<name>A0A6A5QKU9_AMPQU</name>
<dbReference type="AlphaFoldDB" id="A0A6A5QKU9"/>
<evidence type="ECO:0000256" key="1">
    <source>
        <dbReference type="SAM" id="SignalP"/>
    </source>
</evidence>
<proteinExistence type="predicted"/>
<accession>A0A6A5QKU9</accession>
<gene>
    <name evidence="2" type="ORF">BDU57DRAFT_518197</name>
</gene>
<feature type="signal peptide" evidence="1">
    <location>
        <begin position="1"/>
        <end position="20"/>
    </location>
</feature>
<reference evidence="2" key="1">
    <citation type="journal article" date="2020" name="Stud. Mycol.">
        <title>101 Dothideomycetes genomes: a test case for predicting lifestyles and emergence of pathogens.</title>
        <authorList>
            <person name="Haridas S."/>
            <person name="Albert R."/>
            <person name="Binder M."/>
            <person name="Bloem J."/>
            <person name="Labutti K."/>
            <person name="Salamov A."/>
            <person name="Andreopoulos B."/>
            <person name="Baker S."/>
            <person name="Barry K."/>
            <person name="Bills G."/>
            <person name="Bluhm B."/>
            <person name="Cannon C."/>
            <person name="Castanera R."/>
            <person name="Culley D."/>
            <person name="Daum C."/>
            <person name="Ezra D."/>
            <person name="Gonzalez J."/>
            <person name="Henrissat B."/>
            <person name="Kuo A."/>
            <person name="Liang C."/>
            <person name="Lipzen A."/>
            <person name="Lutzoni F."/>
            <person name="Magnuson J."/>
            <person name="Mondo S."/>
            <person name="Nolan M."/>
            <person name="Ohm R."/>
            <person name="Pangilinan J."/>
            <person name="Park H.-J."/>
            <person name="Ramirez L."/>
            <person name="Alfaro M."/>
            <person name="Sun H."/>
            <person name="Tritt A."/>
            <person name="Yoshinaga Y."/>
            <person name="Zwiers L.-H."/>
            <person name="Turgeon B."/>
            <person name="Goodwin S."/>
            <person name="Spatafora J."/>
            <person name="Crous P."/>
            <person name="Grigoriev I."/>
        </authorList>
    </citation>
    <scope>NUCLEOTIDE SEQUENCE</scope>
    <source>
        <strain evidence="2">HMLAC05119</strain>
    </source>
</reference>
<sequence>MRFITTILAVALSSAAVVLAASTTAVSSAMVPAVNTTVNTAASNCGKSTRYACGQYMLADGSRQDFVSQVPAVNPTSRGRG</sequence>
<keyword evidence="1" id="KW-0732">Signal</keyword>
<evidence type="ECO:0000313" key="2">
    <source>
        <dbReference type="EMBL" id="KAF1915296.1"/>
    </source>
</evidence>
<dbReference type="EMBL" id="ML979136">
    <property type="protein sequence ID" value="KAF1915296.1"/>
    <property type="molecule type" value="Genomic_DNA"/>
</dbReference>
<protein>
    <submittedName>
        <fullName evidence="2">Uncharacterized protein</fullName>
    </submittedName>
</protein>
<evidence type="ECO:0000313" key="3">
    <source>
        <dbReference type="Proteomes" id="UP000800096"/>
    </source>
</evidence>